<dbReference type="InterPro" id="IPR016181">
    <property type="entry name" value="Acyl_CoA_acyltransferase"/>
</dbReference>
<dbReference type="Pfam" id="PF00583">
    <property type="entry name" value="Acetyltransf_1"/>
    <property type="match status" value="1"/>
</dbReference>
<dbReference type="Proteomes" id="UP000034407">
    <property type="component" value="Unassembled WGS sequence"/>
</dbReference>
<dbReference type="EMBL" id="LBBT01000219">
    <property type="protein sequence ID" value="KKY01051.1"/>
    <property type="molecule type" value="Genomic_DNA"/>
</dbReference>
<dbReference type="PROSITE" id="PS51186">
    <property type="entry name" value="GNAT"/>
    <property type="match status" value="1"/>
</dbReference>
<dbReference type="AlphaFoldDB" id="A0A0M3DG06"/>
<name>A0A0M3DG06_9FIRM</name>
<sequence>MELTIRPVEVEDSKDINEIRRMKGVMENMLAISSERLDRTKRHTESLDLNTHILVAELKESENKKVVGIVSLNVNSSPRLRHSGSLGISVHAEYQSMGIGKKLMEAILDLADNWLMLTRIELGVYPDNNKAINMYGNFGFKKEGIKKYAAIKNGIYVDEIIMGRYNEKIIKN</sequence>
<dbReference type="InterPro" id="IPR000182">
    <property type="entry name" value="GNAT_dom"/>
</dbReference>
<dbReference type="CDD" id="cd04301">
    <property type="entry name" value="NAT_SF"/>
    <property type="match status" value="1"/>
</dbReference>
<dbReference type="PANTHER" id="PTHR43792">
    <property type="entry name" value="GNAT FAMILY, PUTATIVE (AFU_ORTHOLOGUE AFUA_3G00765)-RELATED-RELATED"/>
    <property type="match status" value="1"/>
</dbReference>
<dbReference type="SUPFAM" id="SSF55729">
    <property type="entry name" value="Acyl-CoA N-acyltransferases (Nat)"/>
    <property type="match status" value="1"/>
</dbReference>
<comment type="caution">
    <text evidence="2">The sequence shown here is derived from an EMBL/GenBank/DDBJ whole genome shotgun (WGS) entry which is preliminary data.</text>
</comment>
<evidence type="ECO:0000313" key="2">
    <source>
        <dbReference type="EMBL" id="KKY01051.1"/>
    </source>
</evidence>
<dbReference type="PATRIC" id="fig|1629550.3.peg.1605"/>
<dbReference type="GO" id="GO:0016747">
    <property type="term" value="F:acyltransferase activity, transferring groups other than amino-acyl groups"/>
    <property type="evidence" value="ECO:0007669"/>
    <property type="project" value="InterPro"/>
</dbReference>
<gene>
    <name evidence="2" type="ORF">VN21_10765</name>
</gene>
<keyword evidence="3" id="KW-1185">Reference proteome</keyword>
<feature type="domain" description="N-acetyltransferase" evidence="1">
    <location>
        <begin position="3"/>
        <end position="167"/>
    </location>
</feature>
<evidence type="ECO:0000259" key="1">
    <source>
        <dbReference type="PROSITE" id="PS51186"/>
    </source>
</evidence>
<keyword evidence="2" id="KW-0808">Transferase</keyword>
<dbReference type="RefSeq" id="WP_046823275.1">
    <property type="nucleotide sequence ID" value="NZ_LBBT01000219.1"/>
</dbReference>
<organism evidence="2 3">
    <name type="scientific">Paraclostridium benzoelyticum</name>
    <dbReference type="NCBI Taxonomy" id="1629550"/>
    <lineage>
        <taxon>Bacteria</taxon>
        <taxon>Bacillati</taxon>
        <taxon>Bacillota</taxon>
        <taxon>Clostridia</taxon>
        <taxon>Peptostreptococcales</taxon>
        <taxon>Peptostreptococcaceae</taxon>
        <taxon>Paraclostridium</taxon>
    </lineage>
</organism>
<protein>
    <submittedName>
        <fullName evidence="2">GNAT family acetyltransferase</fullName>
    </submittedName>
</protein>
<reference evidence="2 3" key="1">
    <citation type="submission" date="2015-04" db="EMBL/GenBank/DDBJ databases">
        <title>Microcin producing Clostridium sp. JC272T.</title>
        <authorList>
            <person name="Jyothsna T."/>
            <person name="Sasikala C."/>
            <person name="Ramana C."/>
        </authorList>
    </citation>
    <scope>NUCLEOTIDE SEQUENCE [LARGE SCALE GENOMIC DNA]</scope>
    <source>
        <strain evidence="2 3">JC272</strain>
    </source>
</reference>
<proteinExistence type="predicted"/>
<evidence type="ECO:0000313" key="3">
    <source>
        <dbReference type="Proteomes" id="UP000034407"/>
    </source>
</evidence>
<accession>A0A0M3DG06</accession>
<dbReference type="Gene3D" id="3.40.630.30">
    <property type="match status" value="1"/>
</dbReference>
<dbReference type="InterPro" id="IPR051531">
    <property type="entry name" value="N-acetyltransferase"/>
</dbReference>
<dbReference type="OrthoDB" id="948250at2"/>